<feature type="transmembrane region" description="Helical" evidence="7">
    <location>
        <begin position="104"/>
        <end position="122"/>
    </location>
</feature>
<dbReference type="EMBL" id="JW869949">
    <property type="protein sequence ID" value="AFP02467.1"/>
    <property type="molecule type" value="mRNA"/>
</dbReference>
<dbReference type="CDD" id="cd06257">
    <property type="entry name" value="DnaJ"/>
    <property type="match status" value="1"/>
</dbReference>
<keyword evidence="6 7" id="KW-0472">Membrane</keyword>
<reference evidence="10" key="4">
    <citation type="submission" date="2025-05" db="UniProtKB">
        <authorList>
            <consortium name="Ensembl"/>
        </authorList>
    </citation>
    <scope>IDENTIFICATION</scope>
</reference>
<accession>V9KV19</accession>
<keyword evidence="11" id="KW-1185">Reference proteome</keyword>
<feature type="transmembrane region" description="Helical" evidence="7">
    <location>
        <begin position="79"/>
        <end position="97"/>
    </location>
</feature>
<dbReference type="STRING" id="7868.ENSCMIP00000035088"/>
<dbReference type="Pfam" id="PF00226">
    <property type="entry name" value="DnaJ"/>
    <property type="match status" value="1"/>
</dbReference>
<dbReference type="Pfam" id="PF05154">
    <property type="entry name" value="TM2"/>
    <property type="match status" value="1"/>
</dbReference>
<comment type="function">
    <text evidence="1">May function as a co-chaperone.</text>
</comment>
<evidence type="ECO:0000256" key="4">
    <source>
        <dbReference type="ARBA" id="ARBA00022692"/>
    </source>
</evidence>
<evidence type="ECO:0000256" key="3">
    <source>
        <dbReference type="ARBA" id="ARBA00020945"/>
    </source>
</evidence>
<dbReference type="OMA" id="IFYGHPI"/>
<dbReference type="PANTHER" id="PTHR44733:SF1">
    <property type="entry name" value="DNAJ HOMOLOG SUBFAMILY C MEMBER 22"/>
    <property type="match status" value="1"/>
</dbReference>
<dbReference type="Ensembl" id="ENSCMIT00000035610.1">
    <property type="protein sequence ID" value="ENSCMIP00000035088.1"/>
    <property type="gene ID" value="ENSCMIG00000014868.1"/>
</dbReference>
<evidence type="ECO:0000313" key="9">
    <source>
        <dbReference type="EMBL" id="AFP02467.1"/>
    </source>
</evidence>
<comment type="subcellular location">
    <subcellularLocation>
        <location evidence="2">Membrane</location>
        <topology evidence="2">Multi-pass membrane protein</topology>
    </subcellularLocation>
</comment>
<dbReference type="RefSeq" id="XP_007908181.1">
    <property type="nucleotide sequence ID" value="XM_007909990.2"/>
</dbReference>
<evidence type="ECO:0000256" key="1">
    <source>
        <dbReference type="ARBA" id="ARBA00002080"/>
    </source>
</evidence>
<dbReference type="InterPro" id="IPR001623">
    <property type="entry name" value="DnaJ_domain"/>
</dbReference>
<evidence type="ECO:0000256" key="6">
    <source>
        <dbReference type="ARBA" id="ARBA00023136"/>
    </source>
</evidence>
<organism evidence="9">
    <name type="scientific">Callorhinchus milii</name>
    <name type="common">Ghost shark</name>
    <dbReference type="NCBI Taxonomy" id="7868"/>
    <lineage>
        <taxon>Eukaryota</taxon>
        <taxon>Metazoa</taxon>
        <taxon>Chordata</taxon>
        <taxon>Craniata</taxon>
        <taxon>Vertebrata</taxon>
        <taxon>Chondrichthyes</taxon>
        <taxon>Holocephali</taxon>
        <taxon>Chimaeriformes</taxon>
        <taxon>Callorhinchidae</taxon>
        <taxon>Callorhinchus</taxon>
    </lineage>
</organism>
<reference evidence="11" key="2">
    <citation type="journal article" date="2007" name="PLoS Biol.">
        <title>Survey sequencing and comparative analysis of the elephant shark (Callorhinchus milii) genome.</title>
        <authorList>
            <person name="Venkatesh B."/>
            <person name="Kirkness E.F."/>
            <person name="Loh Y.H."/>
            <person name="Halpern A.L."/>
            <person name="Lee A.P."/>
            <person name="Johnson J."/>
            <person name="Dandona N."/>
            <person name="Viswanathan L.D."/>
            <person name="Tay A."/>
            <person name="Venter J.C."/>
            <person name="Strausberg R.L."/>
            <person name="Brenner S."/>
        </authorList>
    </citation>
    <scope>NUCLEOTIDE SEQUENCE [LARGE SCALE GENOMIC DNA]</scope>
</reference>
<evidence type="ECO:0000313" key="11">
    <source>
        <dbReference type="Proteomes" id="UP000314986"/>
    </source>
</evidence>
<dbReference type="GO" id="GO:0016020">
    <property type="term" value="C:membrane"/>
    <property type="evidence" value="ECO:0007669"/>
    <property type="project" value="UniProtKB-SubCell"/>
</dbReference>
<proteinExistence type="evidence at transcript level"/>
<feature type="transmembrane region" description="Helical" evidence="7">
    <location>
        <begin position="32"/>
        <end position="50"/>
    </location>
</feature>
<dbReference type="PROSITE" id="PS50076">
    <property type="entry name" value="DNAJ_2"/>
    <property type="match status" value="1"/>
</dbReference>
<keyword evidence="4 7" id="KW-0812">Transmembrane</keyword>
<dbReference type="GeneID" id="103189558"/>
<name>V9KV19_CALMI</name>
<evidence type="ECO:0000313" key="10">
    <source>
        <dbReference type="Ensembl" id="ENSCMIP00000035088.1"/>
    </source>
</evidence>
<reference evidence="9 11" key="3">
    <citation type="journal article" date="2014" name="Nature">
        <title>Elephant shark genome provides unique insights into gnathostome evolution.</title>
        <authorList>
            <consortium name="International Elephant Shark Genome Sequencing Consortium"/>
            <person name="Venkatesh B."/>
            <person name="Lee A.P."/>
            <person name="Ravi V."/>
            <person name="Maurya A.K."/>
            <person name="Lian M.M."/>
            <person name="Swann J.B."/>
            <person name="Ohta Y."/>
            <person name="Flajnik M.F."/>
            <person name="Sutoh Y."/>
            <person name="Kasahara M."/>
            <person name="Hoon S."/>
            <person name="Gangu V."/>
            <person name="Roy S.W."/>
            <person name="Irimia M."/>
            <person name="Korzh V."/>
            <person name="Kondrychyn I."/>
            <person name="Lim Z.W."/>
            <person name="Tay B.H."/>
            <person name="Tohari S."/>
            <person name="Kong K.W."/>
            <person name="Ho S."/>
            <person name="Lorente-Galdos B."/>
            <person name="Quilez J."/>
            <person name="Marques-Bonet T."/>
            <person name="Raney B.J."/>
            <person name="Ingham P.W."/>
            <person name="Tay A."/>
            <person name="Hillier L.W."/>
            <person name="Minx P."/>
            <person name="Boehm T."/>
            <person name="Wilson R.K."/>
            <person name="Brenner S."/>
            <person name="Warren W.C."/>
        </authorList>
    </citation>
    <scope>NUCLEOTIDE SEQUENCE</scope>
    <source>
        <tissue evidence="9">Intestine</tissue>
    </source>
</reference>
<dbReference type="KEGG" id="cmk:103189558"/>
<dbReference type="GeneTree" id="ENSGT00390000012136"/>
<feature type="transmembrane region" description="Helical" evidence="7">
    <location>
        <begin position="6"/>
        <end position="25"/>
    </location>
</feature>
<protein>
    <recommendedName>
        <fullName evidence="3">DnaJ homolog subfamily C member 22</fullName>
    </recommendedName>
</protein>
<dbReference type="PRINTS" id="PR00625">
    <property type="entry name" value="JDOMAIN"/>
</dbReference>
<sequence length="338" mass="38353">MAKSLLITYVLWVFGGLFGLHHVYLRRDSHALLWMVTFGGFGVGWLREFWRLPKYVENSNKPSRNRQKSQQPLMNMSRVFGQIAVGIYFGVVALIGLSSLSSFYILALPLSVTLGVHLVANVGEETSDVGKTMLASIITSPIFYGRPIATIPISIVATITSAQCRQYKVSSHMEENLSVRLYRLGLACLAFTMPISYCVFYNTTVTVTYIADTIGLILDSLRIFPSISGFLESALLLPYHMWKLLTGGIHLSYEYNQEWARIFDSVATIQAERKKLAYEVLGLQDKATREDINKSYREMVKRWHPDHNPHNLNEAQQQFLEIQAAYEVLTKPKNEETL</sequence>
<dbReference type="SMART" id="SM00271">
    <property type="entry name" value="DnaJ"/>
    <property type="match status" value="1"/>
</dbReference>
<evidence type="ECO:0000256" key="7">
    <source>
        <dbReference type="SAM" id="Phobius"/>
    </source>
</evidence>
<feature type="domain" description="J" evidence="8">
    <location>
        <begin position="276"/>
        <end position="334"/>
    </location>
</feature>
<keyword evidence="5 7" id="KW-1133">Transmembrane helix</keyword>
<dbReference type="Proteomes" id="UP000314986">
    <property type="component" value="Unassembled WGS sequence"/>
</dbReference>
<gene>
    <name evidence="10" type="primary">dnajc22</name>
</gene>
<feature type="transmembrane region" description="Helical" evidence="7">
    <location>
        <begin position="142"/>
        <end position="160"/>
    </location>
</feature>
<dbReference type="PANTHER" id="PTHR44733">
    <property type="entry name" value="DNAJ HOMOLOG SUBFAMILY C MEMBER 22"/>
    <property type="match status" value="1"/>
</dbReference>
<evidence type="ECO:0000259" key="8">
    <source>
        <dbReference type="PROSITE" id="PS50076"/>
    </source>
</evidence>
<dbReference type="SUPFAM" id="SSF46565">
    <property type="entry name" value="Chaperone J-domain"/>
    <property type="match status" value="1"/>
</dbReference>
<evidence type="ECO:0000256" key="2">
    <source>
        <dbReference type="ARBA" id="ARBA00004141"/>
    </source>
</evidence>
<reference evidence="11" key="1">
    <citation type="journal article" date="2006" name="Science">
        <title>Ancient noncoding elements conserved in the human genome.</title>
        <authorList>
            <person name="Venkatesh B."/>
            <person name="Kirkness E.F."/>
            <person name="Loh Y.H."/>
            <person name="Halpern A.L."/>
            <person name="Lee A.P."/>
            <person name="Johnson J."/>
            <person name="Dandona N."/>
            <person name="Viswanathan L.D."/>
            <person name="Tay A."/>
            <person name="Venter J.C."/>
            <person name="Strausberg R.L."/>
            <person name="Brenner S."/>
        </authorList>
    </citation>
    <scope>NUCLEOTIDE SEQUENCE [LARGE SCALE GENOMIC DNA]</scope>
</reference>
<dbReference type="Gene3D" id="1.10.287.110">
    <property type="entry name" value="DnaJ domain"/>
    <property type="match status" value="1"/>
</dbReference>
<dbReference type="CTD" id="79962"/>
<dbReference type="InterPro" id="IPR036869">
    <property type="entry name" value="J_dom_sf"/>
</dbReference>
<feature type="transmembrane region" description="Helical" evidence="7">
    <location>
        <begin position="181"/>
        <end position="203"/>
    </location>
</feature>
<dbReference type="AlphaFoldDB" id="V9KV19"/>
<dbReference type="OrthoDB" id="10262359at2759"/>
<dbReference type="InterPro" id="IPR007829">
    <property type="entry name" value="TM2"/>
</dbReference>
<evidence type="ECO:0000256" key="5">
    <source>
        <dbReference type="ARBA" id="ARBA00022989"/>
    </source>
</evidence>